<evidence type="ECO:0008006" key="3">
    <source>
        <dbReference type="Google" id="ProtNLM"/>
    </source>
</evidence>
<keyword evidence="2" id="KW-1185">Reference proteome</keyword>
<dbReference type="Proteomes" id="UP001159641">
    <property type="component" value="Unassembled WGS sequence"/>
</dbReference>
<dbReference type="EMBL" id="JAIQCJ010002136">
    <property type="protein sequence ID" value="KAJ8782063.1"/>
    <property type="molecule type" value="Genomic_DNA"/>
</dbReference>
<protein>
    <recommendedName>
        <fullName evidence="3">Secreted protein</fullName>
    </recommendedName>
</protein>
<evidence type="ECO:0000313" key="1">
    <source>
        <dbReference type="EMBL" id="KAJ8782063.1"/>
    </source>
</evidence>
<name>A0AB34GRZ8_ESCRO</name>
<gene>
    <name evidence="1" type="ORF">J1605_010576</name>
</gene>
<reference evidence="1 2" key="1">
    <citation type="submission" date="2022-11" db="EMBL/GenBank/DDBJ databases">
        <title>Whole genome sequence of Eschrichtius robustus ER-17-0199.</title>
        <authorList>
            <person name="Bruniche-Olsen A."/>
            <person name="Black A.N."/>
            <person name="Fields C.J."/>
            <person name="Walden K."/>
            <person name="Dewoody J.A."/>
        </authorList>
    </citation>
    <scope>NUCLEOTIDE SEQUENCE [LARGE SCALE GENOMIC DNA]</scope>
    <source>
        <strain evidence="1">ER-17-0199</strain>
        <tissue evidence="1">Blubber</tissue>
    </source>
</reference>
<comment type="caution">
    <text evidence="1">The sequence shown here is derived from an EMBL/GenBank/DDBJ whole genome shotgun (WGS) entry which is preliminary data.</text>
</comment>
<evidence type="ECO:0000313" key="2">
    <source>
        <dbReference type="Proteomes" id="UP001159641"/>
    </source>
</evidence>
<proteinExistence type="predicted"/>
<sequence length="159" mass="17484">MCRLAIFGRRSSGSASLAAPQFHLASVFFAATEITAATGFRLFRKSTGSLIVTFFLHVDSRPLVVQRIWNSVDGKGGNALFFLCCGQAFWIWSPRGSTPTAATRLQRGTGQSYASFPLTGTSPDPVPRFSRFGVQKRWRGAPLRRLAIGVFTLRLEVQL</sequence>
<dbReference type="AlphaFoldDB" id="A0AB34GRZ8"/>
<organism evidence="1 2">
    <name type="scientific">Eschrichtius robustus</name>
    <name type="common">California gray whale</name>
    <name type="synonym">Eschrichtius gibbosus</name>
    <dbReference type="NCBI Taxonomy" id="9764"/>
    <lineage>
        <taxon>Eukaryota</taxon>
        <taxon>Metazoa</taxon>
        <taxon>Chordata</taxon>
        <taxon>Craniata</taxon>
        <taxon>Vertebrata</taxon>
        <taxon>Euteleostomi</taxon>
        <taxon>Mammalia</taxon>
        <taxon>Eutheria</taxon>
        <taxon>Laurasiatheria</taxon>
        <taxon>Artiodactyla</taxon>
        <taxon>Whippomorpha</taxon>
        <taxon>Cetacea</taxon>
        <taxon>Mysticeti</taxon>
        <taxon>Eschrichtiidae</taxon>
        <taxon>Eschrichtius</taxon>
    </lineage>
</organism>
<accession>A0AB34GRZ8</accession>